<dbReference type="Proteomes" id="UP001055879">
    <property type="component" value="Linkage Group LG07"/>
</dbReference>
<protein>
    <submittedName>
        <fullName evidence="1">Uncharacterized protein</fullName>
    </submittedName>
</protein>
<name>A0ACB9AZM2_ARCLA</name>
<gene>
    <name evidence="1" type="ORF">L6452_21773</name>
</gene>
<accession>A0ACB9AZM2</accession>
<reference evidence="2" key="1">
    <citation type="journal article" date="2022" name="Mol. Ecol. Resour.">
        <title>The genomes of chicory, endive, great burdock and yacon provide insights into Asteraceae palaeo-polyploidization history and plant inulin production.</title>
        <authorList>
            <person name="Fan W."/>
            <person name="Wang S."/>
            <person name="Wang H."/>
            <person name="Wang A."/>
            <person name="Jiang F."/>
            <person name="Liu H."/>
            <person name="Zhao H."/>
            <person name="Xu D."/>
            <person name="Zhang Y."/>
        </authorList>
    </citation>
    <scope>NUCLEOTIDE SEQUENCE [LARGE SCALE GENOMIC DNA]</scope>
    <source>
        <strain evidence="2">cv. Niubang</strain>
    </source>
</reference>
<keyword evidence="2" id="KW-1185">Reference proteome</keyword>
<proteinExistence type="predicted"/>
<evidence type="ECO:0000313" key="2">
    <source>
        <dbReference type="Proteomes" id="UP001055879"/>
    </source>
</evidence>
<evidence type="ECO:0000313" key="1">
    <source>
        <dbReference type="EMBL" id="KAI3714813.1"/>
    </source>
</evidence>
<organism evidence="1 2">
    <name type="scientific">Arctium lappa</name>
    <name type="common">Greater burdock</name>
    <name type="synonym">Lappa major</name>
    <dbReference type="NCBI Taxonomy" id="4217"/>
    <lineage>
        <taxon>Eukaryota</taxon>
        <taxon>Viridiplantae</taxon>
        <taxon>Streptophyta</taxon>
        <taxon>Embryophyta</taxon>
        <taxon>Tracheophyta</taxon>
        <taxon>Spermatophyta</taxon>
        <taxon>Magnoliopsida</taxon>
        <taxon>eudicotyledons</taxon>
        <taxon>Gunneridae</taxon>
        <taxon>Pentapetalae</taxon>
        <taxon>asterids</taxon>
        <taxon>campanulids</taxon>
        <taxon>Asterales</taxon>
        <taxon>Asteraceae</taxon>
        <taxon>Carduoideae</taxon>
        <taxon>Cardueae</taxon>
        <taxon>Arctiinae</taxon>
        <taxon>Arctium</taxon>
    </lineage>
</organism>
<reference evidence="1 2" key="2">
    <citation type="journal article" date="2022" name="Mol. Ecol. Resour.">
        <title>The genomes of chicory, endive, great burdock and yacon provide insights into Asteraceae paleo-polyploidization history and plant inulin production.</title>
        <authorList>
            <person name="Fan W."/>
            <person name="Wang S."/>
            <person name="Wang H."/>
            <person name="Wang A."/>
            <person name="Jiang F."/>
            <person name="Liu H."/>
            <person name="Zhao H."/>
            <person name="Xu D."/>
            <person name="Zhang Y."/>
        </authorList>
    </citation>
    <scope>NUCLEOTIDE SEQUENCE [LARGE SCALE GENOMIC DNA]</scope>
    <source>
        <strain evidence="2">cv. Niubang</strain>
    </source>
</reference>
<sequence>MPCSLNPSPILRFVRSQKPGFPYFVERRLFCFHFFRSYSRMNNITRVIITYKCSGEIHIRDAIMPWVHGVSFLCS</sequence>
<comment type="caution">
    <text evidence="1">The sequence shown here is derived from an EMBL/GenBank/DDBJ whole genome shotgun (WGS) entry which is preliminary data.</text>
</comment>
<dbReference type="EMBL" id="CM042053">
    <property type="protein sequence ID" value="KAI3714813.1"/>
    <property type="molecule type" value="Genomic_DNA"/>
</dbReference>